<keyword evidence="6" id="KW-0509">mRNA transport</keyword>
<keyword evidence="8" id="KW-0539">Nucleus</keyword>
<keyword evidence="12" id="KW-1185">Reference proteome</keyword>
<evidence type="ECO:0000256" key="10">
    <source>
        <dbReference type="SAM" id="MobiDB-lite"/>
    </source>
</evidence>
<dbReference type="Pfam" id="PF07078">
    <property type="entry name" value="FYTT"/>
    <property type="match status" value="1"/>
</dbReference>
<protein>
    <recommendedName>
        <fullName evidence="4">UAP56-interacting factor</fullName>
    </recommendedName>
    <alternativeName>
        <fullName evidence="9">Forty-two-three domain-containing protein 1</fullName>
    </alternativeName>
</protein>
<evidence type="ECO:0000256" key="9">
    <source>
        <dbReference type="ARBA" id="ARBA00030067"/>
    </source>
</evidence>
<proteinExistence type="inferred from homology"/>
<evidence type="ECO:0000256" key="4">
    <source>
        <dbReference type="ARBA" id="ARBA00020622"/>
    </source>
</evidence>
<evidence type="ECO:0000313" key="12">
    <source>
        <dbReference type="Proteomes" id="UP000770717"/>
    </source>
</evidence>
<evidence type="ECO:0000256" key="1">
    <source>
        <dbReference type="ARBA" id="ARBA00004324"/>
    </source>
</evidence>
<comment type="subcellular location">
    <subcellularLocation>
        <location evidence="1">Nucleus speckle</location>
    </subcellularLocation>
    <subcellularLocation>
        <location evidence="2">Nucleus</location>
        <location evidence="2">Nucleoplasm</location>
    </subcellularLocation>
</comment>
<organism evidence="11 12">
    <name type="scientific">Eleutherodactylus coqui</name>
    <name type="common">Puerto Rican coqui</name>
    <dbReference type="NCBI Taxonomy" id="57060"/>
    <lineage>
        <taxon>Eukaryota</taxon>
        <taxon>Metazoa</taxon>
        <taxon>Chordata</taxon>
        <taxon>Craniata</taxon>
        <taxon>Vertebrata</taxon>
        <taxon>Euteleostomi</taxon>
        <taxon>Amphibia</taxon>
        <taxon>Batrachia</taxon>
        <taxon>Anura</taxon>
        <taxon>Neobatrachia</taxon>
        <taxon>Hyloidea</taxon>
        <taxon>Eleutherodactylidae</taxon>
        <taxon>Eleutherodactylinae</taxon>
        <taxon>Eleutherodactylus</taxon>
        <taxon>Eleutherodactylus</taxon>
    </lineage>
</organism>
<sequence length="289" mass="32909">MVPSTSDMTDIDKIDLSLDDIIKLNKQEQQNQALFSGGARTNSFQQFRNNKRKWGARRQTGAGNMGVQKRPYGAKTALRRMSSWSGFGPLNRPLHVRNSASQRLPFRRKINYSRSMDLTSKSSSALHRYPFNSNYSNANTFRSGLRMRQQRDTRQATYFLQRGLKVQARMDRDQREEAQDLNRNHASQDLNRNHAWRTSMNRSGLLTVSFGNPSAVPSTMGTMLSRPPLPFLLKKEGAEAKIPKGVPLDFDINSVVKQTGITLNERFKILKEQRLSQTLNKGSRFVTVG</sequence>
<evidence type="ECO:0000256" key="8">
    <source>
        <dbReference type="ARBA" id="ARBA00023242"/>
    </source>
</evidence>
<name>A0A8J6KI49_ELECQ</name>
<dbReference type="EMBL" id="WNTK01000001">
    <property type="protein sequence ID" value="KAG9493867.1"/>
    <property type="molecule type" value="Genomic_DNA"/>
</dbReference>
<evidence type="ECO:0000256" key="7">
    <source>
        <dbReference type="ARBA" id="ARBA00022884"/>
    </source>
</evidence>
<evidence type="ECO:0000256" key="3">
    <source>
        <dbReference type="ARBA" id="ARBA00010722"/>
    </source>
</evidence>
<comment type="similarity">
    <text evidence="3">Belongs to the UIF family.</text>
</comment>
<evidence type="ECO:0000256" key="6">
    <source>
        <dbReference type="ARBA" id="ARBA00022816"/>
    </source>
</evidence>
<dbReference type="GO" id="GO:0006406">
    <property type="term" value="P:mRNA export from nucleus"/>
    <property type="evidence" value="ECO:0007669"/>
    <property type="project" value="InterPro"/>
</dbReference>
<keyword evidence="5" id="KW-0813">Transport</keyword>
<feature type="region of interest" description="Disordered" evidence="10">
    <location>
        <begin position="48"/>
        <end position="69"/>
    </location>
</feature>
<reference evidence="11" key="1">
    <citation type="thesis" date="2020" institute="ProQuest LLC" country="789 East Eisenhower Parkway, Ann Arbor, MI, USA">
        <title>Comparative Genomics and Chromosome Evolution.</title>
        <authorList>
            <person name="Mudd A.B."/>
        </authorList>
    </citation>
    <scope>NUCLEOTIDE SEQUENCE</scope>
    <source>
        <strain evidence="11">HN-11 Male</strain>
        <tissue evidence="11">Kidney and liver</tissue>
    </source>
</reference>
<accession>A0A8J6KI49</accession>
<dbReference type="InterPro" id="IPR009782">
    <property type="entry name" value="FYTTD1"/>
</dbReference>
<dbReference type="Proteomes" id="UP000770717">
    <property type="component" value="Unassembled WGS sequence"/>
</dbReference>
<evidence type="ECO:0000256" key="2">
    <source>
        <dbReference type="ARBA" id="ARBA00004642"/>
    </source>
</evidence>
<evidence type="ECO:0000256" key="5">
    <source>
        <dbReference type="ARBA" id="ARBA00022448"/>
    </source>
</evidence>
<dbReference type="GO" id="GO:0003729">
    <property type="term" value="F:mRNA binding"/>
    <property type="evidence" value="ECO:0007669"/>
    <property type="project" value="InterPro"/>
</dbReference>
<dbReference type="OrthoDB" id="9938627at2759"/>
<keyword evidence="7" id="KW-0694">RNA-binding</keyword>
<comment type="caution">
    <text evidence="11">The sequence shown here is derived from an EMBL/GenBank/DDBJ whole genome shotgun (WGS) entry which is preliminary data.</text>
</comment>
<dbReference type="PANTHER" id="PTHR21038">
    <property type="entry name" value="40-2-3 PROTEIN-RELATED"/>
    <property type="match status" value="1"/>
</dbReference>
<gene>
    <name evidence="11" type="ORF">GDO78_001633</name>
</gene>
<dbReference type="GO" id="GO:0016607">
    <property type="term" value="C:nuclear speck"/>
    <property type="evidence" value="ECO:0007669"/>
    <property type="project" value="UniProtKB-SubCell"/>
</dbReference>
<evidence type="ECO:0000313" key="11">
    <source>
        <dbReference type="EMBL" id="KAG9493867.1"/>
    </source>
</evidence>
<dbReference type="AlphaFoldDB" id="A0A8J6KI49"/>
<dbReference type="PANTHER" id="PTHR21038:SF2">
    <property type="entry name" value="UAP56-INTERACTING FACTOR"/>
    <property type="match status" value="1"/>
</dbReference>